<name>A0A481W649_9CAUD</name>
<dbReference type="EMBL" id="MK552327">
    <property type="protein sequence ID" value="QBJ02863.1"/>
    <property type="molecule type" value="Genomic_DNA"/>
</dbReference>
<gene>
    <name evidence="1" type="ORF">PSA21_337</name>
</gene>
<evidence type="ECO:0000313" key="2">
    <source>
        <dbReference type="Proteomes" id="UP000294134"/>
    </source>
</evidence>
<protein>
    <submittedName>
        <fullName evidence="1">Uncharacterized protein</fullName>
    </submittedName>
</protein>
<organism evidence="1 2">
    <name type="scientific">Pseudomonas phage Psa21</name>
    <dbReference type="NCBI Taxonomy" id="2530023"/>
    <lineage>
        <taxon>Viruses</taxon>
        <taxon>Duplodnaviria</taxon>
        <taxon>Heunggongvirae</taxon>
        <taxon>Uroviricota</taxon>
        <taxon>Caudoviricetes</taxon>
        <taxon>Chimalliviridae</taxon>
        <taxon>Tepukevirus</taxon>
        <taxon>Tepukevirus Psa21</taxon>
    </lineage>
</organism>
<sequence>MFDLAKCDTFHEGDIIVSFKKDDNETKAKIIGTLNALGFHQWAYSLRGDYEQYLFVADYEKRKQDHLNSCMNSLSLLPSAVKQKLSELVV</sequence>
<dbReference type="Proteomes" id="UP000294134">
    <property type="component" value="Segment"/>
</dbReference>
<reference evidence="1 2" key="1">
    <citation type="submission" date="2019-02" db="EMBL/GenBank/DDBJ databases">
        <authorList>
            <person name="Frampton R.A."/>
            <person name="Wojtus J.K."/>
            <person name="Fineran P.C."/>
            <person name="Hendrickson H.L."/>
        </authorList>
    </citation>
    <scope>NUCLEOTIDE SEQUENCE [LARGE SCALE GENOMIC DNA]</scope>
</reference>
<keyword evidence="2" id="KW-1185">Reference proteome</keyword>
<evidence type="ECO:0000313" key="1">
    <source>
        <dbReference type="EMBL" id="QBJ02863.1"/>
    </source>
</evidence>
<accession>A0A481W649</accession>
<proteinExistence type="predicted"/>